<dbReference type="Proteomes" id="UP000245383">
    <property type="component" value="Unassembled WGS sequence"/>
</dbReference>
<keyword evidence="4" id="KW-1185">Reference proteome</keyword>
<evidence type="ECO:0000256" key="2">
    <source>
        <dbReference type="SAM" id="Phobius"/>
    </source>
</evidence>
<comment type="caution">
    <text evidence="3">The sequence shown here is derived from an EMBL/GenBank/DDBJ whole genome shotgun (WGS) entry which is preliminary data.</text>
</comment>
<feature type="transmembrane region" description="Helical" evidence="2">
    <location>
        <begin position="343"/>
        <end position="365"/>
    </location>
</feature>
<evidence type="ECO:0000313" key="3">
    <source>
        <dbReference type="EMBL" id="PVU89714.1"/>
    </source>
</evidence>
<protein>
    <submittedName>
        <fullName evidence="3">Uncharacterized protein</fullName>
    </submittedName>
</protein>
<accession>A0A2T9YBP2</accession>
<dbReference type="AlphaFoldDB" id="A0A2T9YBP2"/>
<feature type="transmembrane region" description="Helical" evidence="2">
    <location>
        <begin position="308"/>
        <end position="331"/>
    </location>
</feature>
<organism evidence="3 4">
    <name type="scientific">Smittium simulii</name>
    <dbReference type="NCBI Taxonomy" id="133385"/>
    <lineage>
        <taxon>Eukaryota</taxon>
        <taxon>Fungi</taxon>
        <taxon>Fungi incertae sedis</taxon>
        <taxon>Zoopagomycota</taxon>
        <taxon>Kickxellomycotina</taxon>
        <taxon>Harpellomycetes</taxon>
        <taxon>Harpellales</taxon>
        <taxon>Legeriomycetaceae</taxon>
        <taxon>Smittium</taxon>
    </lineage>
</organism>
<evidence type="ECO:0000313" key="4">
    <source>
        <dbReference type="Proteomes" id="UP000245383"/>
    </source>
</evidence>
<feature type="region of interest" description="Disordered" evidence="1">
    <location>
        <begin position="378"/>
        <end position="403"/>
    </location>
</feature>
<keyword evidence="2" id="KW-0812">Transmembrane</keyword>
<keyword evidence="2" id="KW-0472">Membrane</keyword>
<feature type="transmembrane region" description="Helical" evidence="2">
    <location>
        <begin position="482"/>
        <end position="504"/>
    </location>
</feature>
<reference evidence="3 4" key="1">
    <citation type="journal article" date="2018" name="MBio">
        <title>Comparative Genomics Reveals the Core Gene Toolbox for the Fungus-Insect Symbiosis.</title>
        <authorList>
            <person name="Wang Y."/>
            <person name="Stata M."/>
            <person name="Wang W."/>
            <person name="Stajich J.E."/>
            <person name="White M.M."/>
            <person name="Moncalvo J.M."/>
        </authorList>
    </citation>
    <scope>NUCLEOTIDE SEQUENCE [LARGE SCALE GENOMIC DNA]</scope>
    <source>
        <strain evidence="3 4">SWE-8-4</strain>
    </source>
</reference>
<feature type="transmembrane region" description="Helical" evidence="2">
    <location>
        <begin position="524"/>
        <end position="545"/>
    </location>
</feature>
<feature type="compositionally biased region" description="Polar residues" evidence="1">
    <location>
        <begin position="380"/>
        <end position="392"/>
    </location>
</feature>
<proteinExistence type="predicted"/>
<evidence type="ECO:0000256" key="1">
    <source>
        <dbReference type="SAM" id="MobiDB-lite"/>
    </source>
</evidence>
<gene>
    <name evidence="3" type="ORF">BB561_005196</name>
</gene>
<dbReference type="EMBL" id="MBFR01000302">
    <property type="protein sequence ID" value="PVU89714.1"/>
    <property type="molecule type" value="Genomic_DNA"/>
</dbReference>
<sequence length="546" mass="60965">MDKTIFIKSVAPNEYSSSEDNDQLIAKKTGGETSANQHIIQISNKSRNSEFSESLLYPGNKKQPSACAAEAKKAAKQKWITEYTIAQKKKSCIKKIRQSLDFELQLGNDSFRNAGSAVEESYPDTPSIKELHSQSGKKYMQYEKTLELAKEAIISTNNNIEYANIVNAGANKSKTARRLYPQATYNNIDGIIDSSRANDENSTDYLNYSFIITPKNQSSNTETPNNMRSSSFKAEDCENFLSATPVNNIPNTFKKHNNQKSPKVLPENNPKSRFLRYILSAPTVFERVFGSPTDSAAQNQQHNISDSFVLLGNSIVTATTFVSITLCTIFINVTKYDAFSPNSAFIETIVILLVSIVCVAVKLEIHKIITSNYRKVVPRKNSSQSTKPQPGTESKPEDQPLNPTESALTMIQIHLNNNNQLEPQILQNGYSERSDSLPRASNDLPIEARLIMLRRTEASQTTANSSQSIDDFFRLANLPQNICYILSNSLMGIAMYSLLCALQIKLKIDLDFYSTSSPSDISALGFVFILGFENHVLRWLMVFAIQ</sequence>
<keyword evidence="2" id="KW-1133">Transmembrane helix</keyword>
<name>A0A2T9YBP2_9FUNG</name>